<protein>
    <submittedName>
        <fullName evidence="1">AAA-ATPase ASD</fullName>
    </submittedName>
</protein>
<dbReference type="AlphaFoldDB" id="A0A2P2P5Q2"/>
<organism evidence="1">
    <name type="scientific">Rhizophora mucronata</name>
    <name type="common">Asiatic mangrove</name>
    <dbReference type="NCBI Taxonomy" id="61149"/>
    <lineage>
        <taxon>Eukaryota</taxon>
        <taxon>Viridiplantae</taxon>
        <taxon>Streptophyta</taxon>
        <taxon>Embryophyta</taxon>
        <taxon>Tracheophyta</taxon>
        <taxon>Spermatophyta</taxon>
        <taxon>Magnoliopsida</taxon>
        <taxon>eudicotyledons</taxon>
        <taxon>Gunneridae</taxon>
        <taxon>Pentapetalae</taxon>
        <taxon>rosids</taxon>
        <taxon>fabids</taxon>
        <taxon>Malpighiales</taxon>
        <taxon>Rhizophoraceae</taxon>
        <taxon>Rhizophora</taxon>
    </lineage>
</organism>
<evidence type="ECO:0000313" key="1">
    <source>
        <dbReference type="EMBL" id="MBX50085.1"/>
    </source>
</evidence>
<name>A0A2P2P5Q2_RHIMU</name>
<accession>A0A2P2P5Q2</accession>
<dbReference type="EMBL" id="GGEC01069601">
    <property type="protein sequence ID" value="MBX50085.1"/>
    <property type="molecule type" value="Transcribed_RNA"/>
</dbReference>
<reference evidence="1" key="1">
    <citation type="submission" date="2018-02" db="EMBL/GenBank/DDBJ databases">
        <title>Rhizophora mucronata_Transcriptome.</title>
        <authorList>
            <person name="Meera S.P."/>
            <person name="Sreeshan A."/>
            <person name="Augustine A."/>
        </authorList>
    </citation>
    <scope>NUCLEOTIDE SEQUENCE</scope>
    <source>
        <tissue evidence="1">Leaf</tissue>
    </source>
</reference>
<proteinExistence type="predicted"/>
<sequence length="52" mass="6045">MNSRVLKFCGSQAKWWRQLHNLCILSRRGDITGSAFIRSIGRSLWRITCSMC</sequence>